<dbReference type="GO" id="GO:0046872">
    <property type="term" value="F:metal ion binding"/>
    <property type="evidence" value="ECO:0007669"/>
    <property type="project" value="InterPro"/>
</dbReference>
<accession>A0A4Y7XC42</accession>
<dbReference type="PANTHER" id="PTHR11609:SF5">
    <property type="entry name" value="PHOSPHORIBOSYLAMINOIMIDAZOLE CARBOXYLASE"/>
    <property type="match status" value="1"/>
</dbReference>
<evidence type="ECO:0000259" key="7">
    <source>
        <dbReference type="PROSITE" id="PS50975"/>
    </source>
</evidence>
<dbReference type="InterPro" id="IPR011054">
    <property type="entry name" value="Rudment_hybrid_motif"/>
</dbReference>
<dbReference type="FunFam" id="3.30.470.20:FF:000029">
    <property type="entry name" value="N5-carboxyaminoimidazole ribonucleotide synthase"/>
    <property type="match status" value="1"/>
</dbReference>
<evidence type="ECO:0000256" key="4">
    <source>
        <dbReference type="ARBA" id="ARBA00022840"/>
    </source>
</evidence>
<feature type="domain" description="ATP-grasp" evidence="7">
    <location>
        <begin position="106"/>
        <end position="292"/>
    </location>
</feature>
<dbReference type="GO" id="GO:0006189">
    <property type="term" value="P:'de novo' IMP biosynthetic process"/>
    <property type="evidence" value="ECO:0007669"/>
    <property type="project" value="UniProtKB-UniRule"/>
</dbReference>
<dbReference type="GO" id="GO:0004638">
    <property type="term" value="F:phosphoribosylaminoimidazole carboxylase activity"/>
    <property type="evidence" value="ECO:0007669"/>
    <property type="project" value="InterPro"/>
</dbReference>
<organism evidence="8 9">
    <name type="scientific">Alkanindiges illinoisensis</name>
    <dbReference type="NCBI Taxonomy" id="197183"/>
    <lineage>
        <taxon>Bacteria</taxon>
        <taxon>Pseudomonadati</taxon>
        <taxon>Pseudomonadota</taxon>
        <taxon>Gammaproteobacteria</taxon>
        <taxon>Moraxellales</taxon>
        <taxon>Moraxellaceae</taxon>
        <taxon>Alkanindiges</taxon>
    </lineage>
</organism>
<protein>
    <recommendedName>
        <fullName evidence="5 6">N5-carboxyaminoimidazole ribonucleotide synthase</fullName>
        <shortName evidence="5 6">N5-CAIR synthase</shortName>
        <ecNumber evidence="5 6">6.3.4.18</ecNumber>
    </recommendedName>
    <alternativeName>
        <fullName evidence="5 6">5-(carboxyamino)imidazole ribonucleotide synthetase</fullName>
    </alternativeName>
</protein>
<keyword evidence="9" id="KW-1185">Reference proteome</keyword>
<evidence type="ECO:0000256" key="3">
    <source>
        <dbReference type="ARBA" id="ARBA00022755"/>
    </source>
</evidence>
<dbReference type="STRING" id="1120977.GCA_000619845_03038"/>
<comment type="function">
    <text evidence="6">Catalyzes the ATP-dependent conversion of 5-aminoimidazole ribonucleotide (AIR) and HCO(3)- to N5-carboxyaminoimidazole ribonucleotide (N5-CAIR).</text>
</comment>
<dbReference type="Gene3D" id="3.30.470.20">
    <property type="entry name" value="ATP-grasp fold, B domain"/>
    <property type="match status" value="1"/>
</dbReference>
<dbReference type="InterPro" id="IPR054350">
    <property type="entry name" value="PurT/PurK_preATP-grasp"/>
</dbReference>
<dbReference type="Pfam" id="PF17769">
    <property type="entry name" value="PurK_C"/>
    <property type="match status" value="1"/>
</dbReference>
<keyword evidence="1 5" id="KW-0436">Ligase</keyword>
<keyword evidence="2 5" id="KW-0547">Nucleotide-binding</keyword>
<feature type="binding site" evidence="5">
    <location>
        <begin position="178"/>
        <end position="181"/>
    </location>
    <ligand>
        <name>ATP</name>
        <dbReference type="ChEBI" id="CHEBI:30616"/>
    </ligand>
</feature>
<dbReference type="InterPro" id="IPR013815">
    <property type="entry name" value="ATP_grasp_subdomain_1"/>
</dbReference>
<dbReference type="Gene3D" id="3.40.50.20">
    <property type="match status" value="1"/>
</dbReference>
<dbReference type="FunFam" id="3.30.1490.20:FF:000015">
    <property type="entry name" value="N5-carboxyaminoimidazole ribonucleotide synthase"/>
    <property type="match status" value="1"/>
</dbReference>
<dbReference type="InterPro" id="IPR005875">
    <property type="entry name" value="PurK"/>
</dbReference>
<dbReference type="NCBIfam" id="NF004679">
    <property type="entry name" value="PRK06019.1-5"/>
    <property type="match status" value="1"/>
</dbReference>
<dbReference type="PROSITE" id="PS50975">
    <property type="entry name" value="ATP_GRASP"/>
    <property type="match status" value="1"/>
</dbReference>
<dbReference type="Pfam" id="PF22660">
    <property type="entry name" value="RS_preATP-grasp-like"/>
    <property type="match status" value="1"/>
</dbReference>
<feature type="binding site" evidence="5">
    <location>
        <position position="186"/>
    </location>
    <ligand>
        <name>ATP</name>
        <dbReference type="ChEBI" id="CHEBI:30616"/>
    </ligand>
</feature>
<dbReference type="GO" id="GO:0005524">
    <property type="term" value="F:ATP binding"/>
    <property type="evidence" value="ECO:0007669"/>
    <property type="project" value="UniProtKB-UniRule"/>
</dbReference>
<feature type="binding site" evidence="5">
    <location>
        <position position="209"/>
    </location>
    <ligand>
        <name>ATP</name>
        <dbReference type="ChEBI" id="CHEBI:30616"/>
    </ligand>
</feature>
<dbReference type="GO" id="GO:0034028">
    <property type="term" value="F:5-(carboxyamino)imidazole ribonucleotide synthase activity"/>
    <property type="evidence" value="ECO:0007669"/>
    <property type="project" value="UniProtKB-UniRule"/>
</dbReference>
<dbReference type="PANTHER" id="PTHR11609">
    <property type="entry name" value="PURINE BIOSYNTHESIS PROTEIN 6/7, PUR6/7"/>
    <property type="match status" value="1"/>
</dbReference>
<dbReference type="Gene3D" id="3.30.1490.20">
    <property type="entry name" value="ATP-grasp fold, A domain"/>
    <property type="match status" value="1"/>
</dbReference>
<dbReference type="InterPro" id="IPR016185">
    <property type="entry name" value="PreATP-grasp_dom_sf"/>
</dbReference>
<dbReference type="OrthoDB" id="9804625at2"/>
<feature type="binding site" evidence="5">
    <location>
        <position position="102"/>
    </location>
    <ligand>
        <name>ATP</name>
        <dbReference type="ChEBI" id="CHEBI:30616"/>
    </ligand>
</feature>
<name>A0A4Y7XC42_9GAMM</name>
<proteinExistence type="inferred from homology"/>
<dbReference type="NCBIfam" id="TIGR01161">
    <property type="entry name" value="purK"/>
    <property type="match status" value="1"/>
</dbReference>
<dbReference type="EC" id="6.3.4.18" evidence="5 6"/>
<dbReference type="SUPFAM" id="SSF56059">
    <property type="entry name" value="Glutathione synthetase ATP-binding domain-like"/>
    <property type="match status" value="1"/>
</dbReference>
<comment type="caution">
    <text evidence="8">The sequence shown here is derived from an EMBL/GenBank/DDBJ whole genome shotgun (WGS) entry which is preliminary data.</text>
</comment>
<comment type="similarity">
    <text evidence="5 6">Belongs to the PurK/PurT family.</text>
</comment>
<dbReference type="UniPathway" id="UPA00074">
    <property type="reaction ID" value="UER00942"/>
</dbReference>
<dbReference type="HAMAP" id="MF_01928">
    <property type="entry name" value="PurK"/>
    <property type="match status" value="1"/>
</dbReference>
<dbReference type="InterPro" id="IPR003135">
    <property type="entry name" value="ATP-grasp_carboxylate-amine"/>
</dbReference>
<sequence length="383" mass="41260">MVKTVGIFGGGQLGRMLAQAALPLGVQCTFYEAGSECPSAALGRVIDNTQANALQTFMDSADVFSLEFENTPLADADALTEHQGQHKTLYPPRQALAIAQHRLSEKALFDQLGIPVAPYSAIHSLADLQQAAETQGLPLVVKTATGGYDGKGQVVIREAAQIEQAWAELGKAAPLIAESFVRFSREVSIIAVRGQDGEVRTWPLAENHHNQGILSHSIVPAPHSQDLQPIATDYITRLLNHLNYVGVLTLELFVTEQGLFANEMAPRVHNSGHWSIEGAVCSQFENHMRAVAGLPLGSTALVKPTVMVNIIGQHPNSTDILALEGAHLHLYGKTERAGRKLGHITLMPVDSRQLSQLCQQLATLLPEPLALTADMVIPLADEV</sequence>
<evidence type="ECO:0000256" key="2">
    <source>
        <dbReference type="ARBA" id="ARBA00022741"/>
    </source>
</evidence>
<evidence type="ECO:0000313" key="9">
    <source>
        <dbReference type="Proteomes" id="UP000297834"/>
    </source>
</evidence>
<dbReference type="Proteomes" id="UP000297834">
    <property type="component" value="Unassembled WGS sequence"/>
</dbReference>
<evidence type="ECO:0000256" key="6">
    <source>
        <dbReference type="RuleBase" id="RU361200"/>
    </source>
</evidence>
<dbReference type="AlphaFoldDB" id="A0A4Y7XC42"/>
<dbReference type="InterPro" id="IPR011761">
    <property type="entry name" value="ATP-grasp"/>
</dbReference>
<evidence type="ECO:0000256" key="5">
    <source>
        <dbReference type="HAMAP-Rule" id="MF_01928"/>
    </source>
</evidence>
<comment type="pathway">
    <text evidence="5 6">Purine metabolism; IMP biosynthesis via de novo pathway; 5-amino-1-(5-phospho-D-ribosyl)imidazole-4-carboxylate from 5-amino-1-(5-phospho-D-ribosyl)imidazole (N5-CAIR route): step 1/2.</text>
</comment>
<feature type="binding site" evidence="5">
    <location>
        <begin position="147"/>
        <end position="153"/>
    </location>
    <ligand>
        <name>ATP</name>
        <dbReference type="ChEBI" id="CHEBI:30616"/>
    </ligand>
</feature>
<evidence type="ECO:0000313" key="8">
    <source>
        <dbReference type="EMBL" id="TEU25640.1"/>
    </source>
</evidence>
<dbReference type="SUPFAM" id="SSF51246">
    <property type="entry name" value="Rudiment single hybrid motif"/>
    <property type="match status" value="1"/>
</dbReference>
<feature type="binding site" evidence="5">
    <location>
        <position position="142"/>
    </location>
    <ligand>
        <name>ATP</name>
        <dbReference type="ChEBI" id="CHEBI:30616"/>
    </ligand>
</feature>
<dbReference type="GO" id="GO:0005829">
    <property type="term" value="C:cytosol"/>
    <property type="evidence" value="ECO:0007669"/>
    <property type="project" value="TreeGrafter"/>
</dbReference>
<feature type="binding site" evidence="5">
    <location>
        <begin position="262"/>
        <end position="263"/>
    </location>
    <ligand>
        <name>ATP</name>
        <dbReference type="ChEBI" id="CHEBI:30616"/>
    </ligand>
</feature>
<dbReference type="Pfam" id="PF02222">
    <property type="entry name" value="ATP-grasp"/>
    <property type="match status" value="1"/>
</dbReference>
<gene>
    <name evidence="5 6" type="primary">purK</name>
    <name evidence="8" type="ORF">E2B99_09220</name>
</gene>
<comment type="subunit">
    <text evidence="5 6">Homodimer.</text>
</comment>
<keyword evidence="3 5" id="KW-0658">Purine biosynthesis</keyword>
<keyword evidence="4 5" id="KW-0067">ATP-binding</keyword>
<dbReference type="SUPFAM" id="SSF52440">
    <property type="entry name" value="PreATP-grasp domain"/>
    <property type="match status" value="1"/>
</dbReference>
<comment type="catalytic activity">
    <reaction evidence="5 6">
        <text>5-amino-1-(5-phospho-beta-D-ribosyl)imidazole + hydrogencarbonate + ATP = 5-carboxyamino-1-(5-phospho-D-ribosyl)imidazole + ADP + phosphate + 2 H(+)</text>
        <dbReference type="Rhea" id="RHEA:19317"/>
        <dbReference type="ChEBI" id="CHEBI:15378"/>
        <dbReference type="ChEBI" id="CHEBI:17544"/>
        <dbReference type="ChEBI" id="CHEBI:30616"/>
        <dbReference type="ChEBI" id="CHEBI:43474"/>
        <dbReference type="ChEBI" id="CHEBI:58730"/>
        <dbReference type="ChEBI" id="CHEBI:137981"/>
        <dbReference type="ChEBI" id="CHEBI:456216"/>
        <dbReference type="EC" id="6.3.4.18"/>
    </reaction>
</comment>
<dbReference type="InterPro" id="IPR040686">
    <property type="entry name" value="PurK_C"/>
</dbReference>
<evidence type="ECO:0000256" key="1">
    <source>
        <dbReference type="ARBA" id="ARBA00022598"/>
    </source>
</evidence>
<reference evidence="8 9" key="1">
    <citation type="submission" date="2019-03" db="EMBL/GenBank/DDBJ databases">
        <title>Alkanindiges illinoisensis: a potential pathogenic isolated from ascites of a gastric cancer patient with abdominal metastasis.</title>
        <authorList>
            <person name="Hu X."/>
            <person name="Yang B."/>
            <person name="Yan X."/>
            <person name="Lin L."/>
            <person name="Zhao H."/>
            <person name="Zhou F."/>
            <person name="Su B."/>
            <person name="Chen J."/>
            <person name="Rui Y."/>
            <person name="Wang Q."/>
            <person name="Zheng L."/>
        </authorList>
    </citation>
    <scope>NUCLEOTIDE SEQUENCE [LARGE SCALE GENOMIC DNA]</scope>
    <source>
        <strain evidence="8 9">NFYY 23406</strain>
    </source>
</reference>
<comment type="function">
    <text evidence="5">Catalyzes the ATP-dependent conversion of 5-aminoimidazole ribonucleotide (AIR) and HCO(3)(-) to N5-carboxyaminoimidazole ribonucleotide (N5-CAIR).</text>
</comment>
<dbReference type="EMBL" id="SNTY01000036">
    <property type="protein sequence ID" value="TEU25640.1"/>
    <property type="molecule type" value="Genomic_DNA"/>
</dbReference>
<dbReference type="RefSeq" id="WP_134244788.1">
    <property type="nucleotide sequence ID" value="NZ_SNTY01000036.1"/>
</dbReference>